<dbReference type="EMBL" id="NIRI02000042">
    <property type="protein sequence ID" value="KAG5449669.1"/>
    <property type="molecule type" value="Genomic_DNA"/>
</dbReference>
<reference evidence="1 2" key="2">
    <citation type="journal article" date="2021" name="Genomics">
        <title>High-quality reference genome for Clonorchis sinensis.</title>
        <authorList>
            <person name="Young N.D."/>
            <person name="Stroehlein A.J."/>
            <person name="Kinkar L."/>
            <person name="Wang T."/>
            <person name="Sohn W.M."/>
            <person name="Chang B.C.H."/>
            <person name="Kaur P."/>
            <person name="Weisz D."/>
            <person name="Dudchenko O."/>
            <person name="Aiden E.L."/>
            <person name="Korhonen P.K."/>
            <person name="Gasser R.B."/>
        </authorList>
    </citation>
    <scope>NUCLEOTIDE SEQUENCE [LARGE SCALE GENOMIC DNA]</scope>
    <source>
        <strain evidence="1">Cs-k2</strain>
    </source>
</reference>
<evidence type="ECO:0000313" key="2">
    <source>
        <dbReference type="Proteomes" id="UP000286415"/>
    </source>
</evidence>
<evidence type="ECO:0000313" key="1">
    <source>
        <dbReference type="EMBL" id="KAG5449669.1"/>
    </source>
</evidence>
<accession>A0A8T1MKW6</accession>
<feature type="non-terminal residue" evidence="1">
    <location>
        <position position="1"/>
    </location>
</feature>
<keyword evidence="2" id="KW-1185">Reference proteome</keyword>
<protein>
    <submittedName>
        <fullName evidence="1">Uncharacterized protein</fullName>
    </submittedName>
</protein>
<comment type="caution">
    <text evidence="1">The sequence shown here is derived from an EMBL/GenBank/DDBJ whole genome shotgun (WGS) entry which is preliminary data.</text>
</comment>
<dbReference type="OrthoDB" id="10474547at2759"/>
<dbReference type="AlphaFoldDB" id="A0A8T1MKW6"/>
<gene>
    <name evidence="1" type="ORF">CSKR_201018</name>
</gene>
<organism evidence="1 2">
    <name type="scientific">Clonorchis sinensis</name>
    <name type="common">Chinese liver fluke</name>
    <dbReference type="NCBI Taxonomy" id="79923"/>
    <lineage>
        <taxon>Eukaryota</taxon>
        <taxon>Metazoa</taxon>
        <taxon>Spiralia</taxon>
        <taxon>Lophotrochozoa</taxon>
        <taxon>Platyhelminthes</taxon>
        <taxon>Trematoda</taxon>
        <taxon>Digenea</taxon>
        <taxon>Opisthorchiida</taxon>
        <taxon>Opisthorchiata</taxon>
        <taxon>Opisthorchiidae</taxon>
        <taxon>Clonorchis</taxon>
    </lineage>
</organism>
<reference evidence="1 2" key="1">
    <citation type="journal article" date="2018" name="Biotechnol. Adv.">
        <title>Improved genomic resources and new bioinformatic workflow for the carcinogenic parasite Clonorchis sinensis: Biotechnological implications.</title>
        <authorList>
            <person name="Wang D."/>
            <person name="Korhonen P.K."/>
            <person name="Gasser R.B."/>
            <person name="Young N.D."/>
        </authorList>
    </citation>
    <scope>NUCLEOTIDE SEQUENCE [LARGE SCALE GENOMIC DNA]</scope>
    <source>
        <strain evidence="1">Cs-k2</strain>
    </source>
</reference>
<proteinExistence type="predicted"/>
<sequence length="79" mass="8977">ILVVGVKQEEFCMKVSKKQFIRGILGVCAADDYDEELHGLKIATYQIRMNSPIESSQLFAQLMKPNAHGNNCRFNGYLR</sequence>
<dbReference type="Proteomes" id="UP000286415">
    <property type="component" value="Unassembled WGS sequence"/>
</dbReference>
<name>A0A8T1MKW6_CLOSI</name>